<name>A0A1H6WCE5_9FIRM</name>
<dbReference type="Pfam" id="PF13483">
    <property type="entry name" value="Lactamase_B_3"/>
    <property type="match status" value="1"/>
</dbReference>
<dbReference type="PANTHER" id="PTHR39189">
    <property type="entry name" value="UPF0173 METAL-DEPENDENT HYDROLASE YTKL"/>
    <property type="match status" value="1"/>
</dbReference>
<dbReference type="Gene3D" id="3.60.15.10">
    <property type="entry name" value="Ribonuclease Z/Hydroxyacylglutathione hydrolase-like"/>
    <property type="match status" value="1"/>
</dbReference>
<accession>A0A1H6WCE5</accession>
<dbReference type="PANTHER" id="PTHR39189:SF1">
    <property type="entry name" value="UPF0173 METAL-DEPENDENT HYDROLASE YTKL"/>
    <property type="match status" value="1"/>
</dbReference>
<sequence length="195" mass="21722">MAKLLYQGHGSYRITSDNGIVVYVDPYAGTGYDVPADLVIVTHEHSDHNNTQLVTLKKGGVIIRHADLHKKNYSIYNYKNIIIEGVPAMNAHHNPDDCVGFIMDIDGIRIYGAGDTSYFEDMKYFKNLDYAILPTDGIYNMDMAEASRVADLLDTKYAIPVHMAPGHLFDDEKVKAFKTKKALVLKPGQEITLGA</sequence>
<dbReference type="Proteomes" id="UP000183028">
    <property type="component" value="Unassembled WGS sequence"/>
</dbReference>
<dbReference type="AlphaFoldDB" id="A0A1H6WCE5"/>
<evidence type="ECO:0000313" key="1">
    <source>
        <dbReference type="EMBL" id="SEJ14553.1"/>
    </source>
</evidence>
<organism evidence="1 2">
    <name type="scientific">Sharpea azabuensis</name>
    <dbReference type="NCBI Taxonomy" id="322505"/>
    <lineage>
        <taxon>Bacteria</taxon>
        <taxon>Bacillati</taxon>
        <taxon>Bacillota</taxon>
        <taxon>Erysipelotrichia</taxon>
        <taxon>Erysipelotrichales</taxon>
        <taxon>Coprobacillaceae</taxon>
        <taxon>Sharpea</taxon>
    </lineage>
</organism>
<dbReference type="eggNOG" id="COG2220">
    <property type="taxonomic scope" value="Bacteria"/>
</dbReference>
<dbReference type="OrthoDB" id="2252996at2"/>
<dbReference type="InterPro" id="IPR036866">
    <property type="entry name" value="RibonucZ/Hydroxyglut_hydro"/>
</dbReference>
<dbReference type="EMBL" id="FNYK01000063">
    <property type="protein sequence ID" value="SEJ14553.1"/>
    <property type="molecule type" value="Genomic_DNA"/>
</dbReference>
<dbReference type="STRING" id="322505.SAMN04487836_14612"/>
<dbReference type="RefSeq" id="WP_074732635.1">
    <property type="nucleotide sequence ID" value="NZ_CACVPP010000090.1"/>
</dbReference>
<proteinExistence type="predicted"/>
<protein>
    <submittedName>
        <fullName evidence="1">L-ascorbate metabolism protein UlaG, beta-lactamase superfamily</fullName>
    </submittedName>
</protein>
<reference evidence="2" key="1">
    <citation type="submission" date="2016-10" db="EMBL/GenBank/DDBJ databases">
        <authorList>
            <person name="Varghese N."/>
            <person name="Submissions S."/>
        </authorList>
    </citation>
    <scope>NUCLEOTIDE SEQUENCE [LARGE SCALE GENOMIC DNA]</scope>
    <source>
        <strain evidence="2">DSM 20406</strain>
    </source>
</reference>
<gene>
    <name evidence="1" type="ORF">SAMN04487834_106311</name>
</gene>
<evidence type="ECO:0000313" key="2">
    <source>
        <dbReference type="Proteomes" id="UP000183028"/>
    </source>
</evidence>
<keyword evidence="2" id="KW-1185">Reference proteome</keyword>
<dbReference type="SUPFAM" id="SSF56281">
    <property type="entry name" value="Metallo-hydrolase/oxidoreductase"/>
    <property type="match status" value="1"/>
</dbReference>